<name>A0A6P3WYH6_DINQU</name>
<dbReference type="GeneID" id="106742339"/>
<protein>
    <submittedName>
        <fullName evidence="2">Uncharacterized protein LOC106742339</fullName>
    </submittedName>
</protein>
<dbReference type="Proteomes" id="UP000515204">
    <property type="component" value="Unplaced"/>
</dbReference>
<dbReference type="RefSeq" id="XP_014470679.1">
    <property type="nucleotide sequence ID" value="XM_014615193.1"/>
</dbReference>
<dbReference type="AlphaFoldDB" id="A0A6P3WYH6"/>
<evidence type="ECO:0000313" key="1">
    <source>
        <dbReference type="Proteomes" id="UP000515204"/>
    </source>
</evidence>
<accession>A0A6P3WYH6</accession>
<keyword evidence="1" id="KW-1185">Reference proteome</keyword>
<evidence type="ECO:0000313" key="2">
    <source>
        <dbReference type="RefSeq" id="XP_014470679.1"/>
    </source>
</evidence>
<proteinExistence type="predicted"/>
<organism evidence="1 2">
    <name type="scientific">Dinoponera quadriceps</name>
    <name type="common">South American ant</name>
    <dbReference type="NCBI Taxonomy" id="609295"/>
    <lineage>
        <taxon>Eukaryota</taxon>
        <taxon>Metazoa</taxon>
        <taxon>Ecdysozoa</taxon>
        <taxon>Arthropoda</taxon>
        <taxon>Hexapoda</taxon>
        <taxon>Insecta</taxon>
        <taxon>Pterygota</taxon>
        <taxon>Neoptera</taxon>
        <taxon>Endopterygota</taxon>
        <taxon>Hymenoptera</taxon>
        <taxon>Apocrita</taxon>
        <taxon>Aculeata</taxon>
        <taxon>Formicoidea</taxon>
        <taxon>Formicidae</taxon>
        <taxon>Ponerinae</taxon>
        <taxon>Ponerini</taxon>
        <taxon>Dinoponera</taxon>
    </lineage>
</organism>
<dbReference type="KEGG" id="dqu:106742339"/>
<sequence>MKLSEIVHKRQIDISLRSKVLFRFQKLHQKLYYTDHSAARIVIQEKWKDIEEKQFKNRHQIEAENLTEDAENGINTINYKMYYARDDLDDIENVDGHDTLATTSSFVLRILACLPEIQVILFAISLHSETHLVNINVLNVIKNI</sequence>
<reference evidence="2" key="1">
    <citation type="submission" date="2025-08" db="UniProtKB">
        <authorList>
            <consortium name="RefSeq"/>
        </authorList>
    </citation>
    <scope>IDENTIFICATION</scope>
</reference>
<gene>
    <name evidence="2" type="primary">LOC106742339</name>
</gene>